<organism evidence="3 4">
    <name type="scientific">Paracraurococcus lichenis</name>
    <dbReference type="NCBI Taxonomy" id="3064888"/>
    <lineage>
        <taxon>Bacteria</taxon>
        <taxon>Pseudomonadati</taxon>
        <taxon>Pseudomonadota</taxon>
        <taxon>Alphaproteobacteria</taxon>
        <taxon>Acetobacterales</taxon>
        <taxon>Roseomonadaceae</taxon>
        <taxon>Paracraurococcus</taxon>
    </lineage>
</organism>
<evidence type="ECO:0000313" key="4">
    <source>
        <dbReference type="Proteomes" id="UP001243009"/>
    </source>
</evidence>
<dbReference type="Gene3D" id="3.30.450.40">
    <property type="match status" value="1"/>
</dbReference>
<dbReference type="PANTHER" id="PTHR43102:SF2">
    <property type="entry name" value="GAF DOMAIN-CONTAINING PROTEIN"/>
    <property type="match status" value="1"/>
</dbReference>
<name>A0ABT9E768_9PROT</name>
<dbReference type="EMBL" id="JAUTWS010000034">
    <property type="protein sequence ID" value="MDO9711795.1"/>
    <property type="molecule type" value="Genomic_DNA"/>
</dbReference>
<gene>
    <name evidence="3" type="ORF">Q7A36_25835</name>
</gene>
<dbReference type="RefSeq" id="WP_305106648.1">
    <property type="nucleotide sequence ID" value="NZ_JAUTWS010000034.1"/>
</dbReference>
<feature type="region of interest" description="Disordered" evidence="1">
    <location>
        <begin position="1"/>
        <end position="22"/>
    </location>
</feature>
<evidence type="ECO:0000259" key="2">
    <source>
        <dbReference type="SMART" id="SM00065"/>
    </source>
</evidence>
<proteinExistence type="predicted"/>
<feature type="domain" description="GAF" evidence="2">
    <location>
        <begin position="39"/>
        <end position="180"/>
    </location>
</feature>
<keyword evidence="4" id="KW-1185">Reference proteome</keyword>
<dbReference type="PANTHER" id="PTHR43102">
    <property type="entry name" value="SLR1143 PROTEIN"/>
    <property type="match status" value="1"/>
</dbReference>
<evidence type="ECO:0000256" key="1">
    <source>
        <dbReference type="SAM" id="MobiDB-lite"/>
    </source>
</evidence>
<sequence length="187" mass="19978">MAGLIDAGAPSPPRQGGPPGFAEMPGLAALRSYRALDGRSELVLDRLVDLAARIADCPVAFLSLAEPGHGWSRQAPTSFGPEREQAFCAEAVFAADGLLVVEDAAQDPRFADSPLVASERGMRFLAGLPLRRPDGRPRGTLCMVDRVPRALDAEQRGLLMELAGTIGAVLQLRHSARRGRLLSMTRL</sequence>
<dbReference type="InterPro" id="IPR003018">
    <property type="entry name" value="GAF"/>
</dbReference>
<comment type="caution">
    <text evidence="3">The sequence shown here is derived from an EMBL/GenBank/DDBJ whole genome shotgun (WGS) entry which is preliminary data.</text>
</comment>
<dbReference type="InterPro" id="IPR029016">
    <property type="entry name" value="GAF-like_dom_sf"/>
</dbReference>
<evidence type="ECO:0000313" key="3">
    <source>
        <dbReference type="EMBL" id="MDO9711795.1"/>
    </source>
</evidence>
<protein>
    <submittedName>
        <fullName evidence="3">GAF domain-containing protein</fullName>
    </submittedName>
</protein>
<dbReference type="Proteomes" id="UP001243009">
    <property type="component" value="Unassembled WGS sequence"/>
</dbReference>
<accession>A0ABT9E768</accession>
<reference evidence="3 4" key="1">
    <citation type="submission" date="2023-08" db="EMBL/GenBank/DDBJ databases">
        <title>The draft genome sequence of Paracraurococcus sp. LOR1-02.</title>
        <authorList>
            <person name="Kingkaew E."/>
            <person name="Tanasupawat S."/>
        </authorList>
    </citation>
    <scope>NUCLEOTIDE SEQUENCE [LARGE SCALE GENOMIC DNA]</scope>
    <source>
        <strain evidence="3 4">LOR1-02</strain>
    </source>
</reference>
<dbReference type="SMART" id="SM00065">
    <property type="entry name" value="GAF"/>
    <property type="match status" value="1"/>
</dbReference>
<dbReference type="SUPFAM" id="SSF55781">
    <property type="entry name" value="GAF domain-like"/>
    <property type="match status" value="1"/>
</dbReference>
<dbReference type="Pfam" id="PF13185">
    <property type="entry name" value="GAF_2"/>
    <property type="match status" value="1"/>
</dbReference>